<comment type="caution">
    <text evidence="1">The sequence shown here is derived from an EMBL/GenBank/DDBJ whole genome shotgun (WGS) entry which is preliminary data.</text>
</comment>
<keyword evidence="2" id="KW-1185">Reference proteome</keyword>
<organism evidence="1 2">
    <name type="scientific">Populus alba</name>
    <name type="common">White poplar</name>
    <dbReference type="NCBI Taxonomy" id="43335"/>
    <lineage>
        <taxon>Eukaryota</taxon>
        <taxon>Viridiplantae</taxon>
        <taxon>Streptophyta</taxon>
        <taxon>Embryophyta</taxon>
        <taxon>Tracheophyta</taxon>
        <taxon>Spermatophyta</taxon>
        <taxon>Magnoliopsida</taxon>
        <taxon>eudicotyledons</taxon>
        <taxon>Gunneridae</taxon>
        <taxon>Pentapetalae</taxon>
        <taxon>rosids</taxon>
        <taxon>fabids</taxon>
        <taxon>Malpighiales</taxon>
        <taxon>Salicaceae</taxon>
        <taxon>Saliceae</taxon>
        <taxon>Populus</taxon>
    </lineage>
</organism>
<dbReference type="EMBL" id="RCHU02000014">
    <property type="protein sequence ID" value="KAL3571903.1"/>
    <property type="molecule type" value="Genomic_DNA"/>
</dbReference>
<evidence type="ECO:0000313" key="2">
    <source>
        <dbReference type="Proteomes" id="UP000309997"/>
    </source>
</evidence>
<name>A0ACC4B063_POPAL</name>
<evidence type="ECO:0000313" key="1">
    <source>
        <dbReference type="EMBL" id="KAL3571903.1"/>
    </source>
</evidence>
<accession>A0ACC4B063</accession>
<sequence>MTGATILHLITVAILITAATSQAPPTKYVNHTVGDTASWFFNSTTNSPTPLPLTIPLGLPPKPSISATILMVTQTYNLTKLKNCSIDDSSYNDTFAYNGGNTVFNPALTKIVPLTIQCPNYFFSDASDGIQCQHGLAFDINASRGLGLPPSLNQPPPPPYREPPGPDSAYPPITIPTKGEGAESSGFKNGASVQVIACVSLFALLAVNGGDRGGLVVPGIGGNGADFRDIFGDHLWNRVDGWMETHDAVQKHQKSCQVDIKLLGSLNRDDLKKICGDNFPDWISFPAFEQVKWLNKQLGKLWPFVAEAATLVVKESVEPLLEDYRPPGITSLKFNKFSLGTVPPKIEGIRVQSLKQGEVTMDIDLRWCGDPSIILGVEAALVASIPIQLKDLEVYTVIRVIFHLAEEIPCISALVIALLAEPKPKIEYVLKAVGGSLTALPGVSDMIDDTVNSIVTDMLQWPHRIVVPLGGIPVDTSELELKPQGKLTVTVVKANDLKNMEMIGKSDPYAVVYIRPMFKVKTQVVDNNLNPVWNQTFDLIAEDKETQSLILEVFDKDIGQDKRLGRAKLAINELEAETWKEMELRLLSSFDTFKVKDKKDRGTITIKVLYHEFNKEEQLIALEEEKKIVEERKKLKEAGVIGSTMDALDGAASLLGSGVGMVGTGIGAGVGLVGTGVGAGVGLVGNGLGAVGSGLGKAGRFMGRTITGQSSKRSGTTTPVNNVQENGGAKPL</sequence>
<gene>
    <name evidence="1" type="ORF">D5086_025807</name>
</gene>
<proteinExistence type="predicted"/>
<dbReference type="Proteomes" id="UP000309997">
    <property type="component" value="Unassembled WGS sequence"/>
</dbReference>
<protein>
    <submittedName>
        <fullName evidence="1">Uncharacterized protein</fullName>
    </submittedName>
</protein>
<reference evidence="1 2" key="1">
    <citation type="journal article" date="2024" name="Plant Biotechnol. J.">
        <title>Genome and CRISPR/Cas9 system of a widespread forest tree (Populus alba) in the world.</title>
        <authorList>
            <person name="Liu Y.J."/>
            <person name="Jiang P.F."/>
            <person name="Han X.M."/>
            <person name="Li X.Y."/>
            <person name="Wang H.M."/>
            <person name="Wang Y.J."/>
            <person name="Wang X.X."/>
            <person name="Zeng Q.Y."/>
        </authorList>
    </citation>
    <scope>NUCLEOTIDE SEQUENCE [LARGE SCALE GENOMIC DNA]</scope>
    <source>
        <strain evidence="2">cv. PAL-ZL1</strain>
    </source>
</reference>